<sequence length="355" mass="38423">MAVFWAALAPQMGRAQEAGNPAAETMSVGEADARAPNVADDSLPPEEAAEGQTTDPAVGADAYQPLSPEWIKGQPESGALGFQKQYSDIGEYGLWMHNVVLLPIITVIVLLVLALLLWVIARYNRRANNDPSRTSHNTLIEVIWTVLPVVILFIIAVPSITLLVRQYDSPPEDALTVKVTGYQWYWGYSYPDNGGFEVISNMLEDGEALDRGLPPKLAVDNRMVVPAGEPIRIQTTGADVIHSFAVPSLWFKLDAVPGRLNERELTIREPGIYYGQCSELCGVRHGFMPIAIEALPRPQFEAWVRAQGGTIGEEAEEADMAEPADLQEPESSVEGAPGAGAPPTELDSPAADAEV</sequence>
<comment type="caution">
    <text evidence="20">The sequence shown here is derived from an EMBL/GenBank/DDBJ whole genome shotgun (WGS) entry which is preliminary data.</text>
</comment>
<dbReference type="Gene3D" id="2.60.40.420">
    <property type="entry name" value="Cupredoxins - blue copper proteins"/>
    <property type="match status" value="1"/>
</dbReference>
<keyword evidence="8 14" id="KW-0249">Electron transport</keyword>
<evidence type="ECO:0000313" key="21">
    <source>
        <dbReference type="Proteomes" id="UP000284395"/>
    </source>
</evidence>
<feature type="transmembrane region" description="Helical" evidence="17">
    <location>
        <begin position="142"/>
        <end position="164"/>
    </location>
</feature>
<dbReference type="GO" id="GO:0005507">
    <property type="term" value="F:copper ion binding"/>
    <property type="evidence" value="ECO:0007669"/>
    <property type="project" value="InterPro"/>
</dbReference>
<dbReference type="InterPro" id="IPR034210">
    <property type="entry name" value="CcO_II_C"/>
</dbReference>
<feature type="transmembrane region" description="Helical" evidence="17">
    <location>
        <begin position="100"/>
        <end position="121"/>
    </location>
</feature>
<evidence type="ECO:0000256" key="7">
    <source>
        <dbReference type="ARBA" id="ARBA00022967"/>
    </source>
</evidence>
<evidence type="ECO:0000256" key="5">
    <source>
        <dbReference type="ARBA" id="ARBA00022692"/>
    </source>
</evidence>
<keyword evidence="20" id="KW-0560">Oxidoreductase</keyword>
<comment type="catalytic activity">
    <reaction evidence="13 15">
        <text>4 Fe(II)-[cytochrome c] + O2 + 8 H(+)(in) = 4 Fe(III)-[cytochrome c] + 2 H2O + 4 H(+)(out)</text>
        <dbReference type="Rhea" id="RHEA:11436"/>
        <dbReference type="Rhea" id="RHEA-COMP:10350"/>
        <dbReference type="Rhea" id="RHEA-COMP:14399"/>
        <dbReference type="ChEBI" id="CHEBI:15377"/>
        <dbReference type="ChEBI" id="CHEBI:15378"/>
        <dbReference type="ChEBI" id="CHEBI:15379"/>
        <dbReference type="ChEBI" id="CHEBI:29033"/>
        <dbReference type="ChEBI" id="CHEBI:29034"/>
        <dbReference type="EC" id="7.1.1.9"/>
    </reaction>
</comment>
<feature type="compositionally biased region" description="Acidic residues" evidence="16">
    <location>
        <begin position="313"/>
        <end position="328"/>
    </location>
</feature>
<keyword evidence="7" id="KW-1278">Translocase</keyword>
<keyword evidence="11 17" id="KW-0472">Membrane</keyword>
<evidence type="ECO:0000256" key="1">
    <source>
        <dbReference type="ARBA" id="ARBA00004141"/>
    </source>
</evidence>
<dbReference type="InterPro" id="IPR036257">
    <property type="entry name" value="Cyt_c_oxidase_su2_TM_sf"/>
</dbReference>
<dbReference type="GO" id="GO:0005886">
    <property type="term" value="C:plasma membrane"/>
    <property type="evidence" value="ECO:0007669"/>
    <property type="project" value="UniProtKB-SubCell"/>
</dbReference>
<name>A0A420EKX0_9SPHN</name>
<dbReference type="InterPro" id="IPR008972">
    <property type="entry name" value="Cupredoxin"/>
</dbReference>
<evidence type="ECO:0000256" key="10">
    <source>
        <dbReference type="ARBA" id="ARBA00023008"/>
    </source>
</evidence>
<gene>
    <name evidence="20" type="primary">coxB</name>
    <name evidence="20" type="ORF">D6851_08495</name>
</gene>
<evidence type="ECO:0000256" key="6">
    <source>
        <dbReference type="ARBA" id="ARBA00022723"/>
    </source>
</evidence>
<keyword evidence="10 15" id="KW-0186">Copper</keyword>
<protein>
    <recommendedName>
        <fullName evidence="15">Cytochrome c oxidase subunit 2</fullName>
        <ecNumber evidence="15">7.1.1.9</ecNumber>
    </recommendedName>
</protein>
<accession>A0A420EKX0</accession>
<comment type="similarity">
    <text evidence="2 14">Belongs to the cytochrome c oxidase subunit 2 family.</text>
</comment>
<dbReference type="InterPro" id="IPR045187">
    <property type="entry name" value="CcO_II"/>
</dbReference>
<evidence type="ECO:0000256" key="11">
    <source>
        <dbReference type="ARBA" id="ARBA00023136"/>
    </source>
</evidence>
<evidence type="ECO:0000256" key="16">
    <source>
        <dbReference type="SAM" id="MobiDB-lite"/>
    </source>
</evidence>
<dbReference type="InterPro" id="IPR001505">
    <property type="entry name" value="Copper_CuA"/>
</dbReference>
<evidence type="ECO:0000313" key="20">
    <source>
        <dbReference type="EMBL" id="RKF21254.1"/>
    </source>
</evidence>
<comment type="cofactor">
    <cofactor evidence="15">
        <name>Cu cation</name>
        <dbReference type="ChEBI" id="CHEBI:23378"/>
    </cofactor>
    <text evidence="15">Binds a copper A center.</text>
</comment>
<dbReference type="CDD" id="cd13912">
    <property type="entry name" value="CcO_II_C"/>
    <property type="match status" value="1"/>
</dbReference>
<proteinExistence type="inferred from homology"/>
<evidence type="ECO:0000259" key="18">
    <source>
        <dbReference type="PROSITE" id="PS50857"/>
    </source>
</evidence>
<evidence type="ECO:0000256" key="4">
    <source>
        <dbReference type="ARBA" id="ARBA00022660"/>
    </source>
</evidence>
<evidence type="ECO:0000256" key="8">
    <source>
        <dbReference type="ARBA" id="ARBA00022982"/>
    </source>
</evidence>
<dbReference type="PANTHER" id="PTHR22888">
    <property type="entry name" value="CYTOCHROME C OXIDASE, SUBUNIT II"/>
    <property type="match status" value="1"/>
</dbReference>
<dbReference type="InterPro" id="IPR014222">
    <property type="entry name" value="Cyt_c_oxidase_su2"/>
</dbReference>
<dbReference type="GO" id="GO:0042773">
    <property type="term" value="P:ATP synthesis coupled electron transport"/>
    <property type="evidence" value="ECO:0007669"/>
    <property type="project" value="TreeGrafter"/>
</dbReference>
<comment type="subcellular location">
    <subcellularLocation>
        <location evidence="14">Cell membrane</location>
        <topology evidence="14">Multi-pass membrane protein</topology>
    </subcellularLocation>
    <subcellularLocation>
        <location evidence="1">Membrane</location>
        <topology evidence="1">Multi-pass membrane protein</topology>
    </subcellularLocation>
</comment>
<feature type="domain" description="Cytochrome oxidase subunit II copper A binding" evidence="18">
    <location>
        <begin position="172"/>
        <end position="306"/>
    </location>
</feature>
<dbReference type="SUPFAM" id="SSF49503">
    <property type="entry name" value="Cupredoxins"/>
    <property type="match status" value="1"/>
</dbReference>
<dbReference type="NCBIfam" id="TIGR02866">
    <property type="entry name" value="CoxB"/>
    <property type="match status" value="1"/>
</dbReference>
<evidence type="ECO:0000256" key="2">
    <source>
        <dbReference type="ARBA" id="ARBA00007866"/>
    </source>
</evidence>
<dbReference type="Pfam" id="PF00116">
    <property type="entry name" value="COX2"/>
    <property type="match status" value="1"/>
</dbReference>
<dbReference type="EMBL" id="RAPF01000004">
    <property type="protein sequence ID" value="RKF21254.1"/>
    <property type="molecule type" value="Genomic_DNA"/>
</dbReference>
<evidence type="ECO:0000256" key="9">
    <source>
        <dbReference type="ARBA" id="ARBA00022989"/>
    </source>
</evidence>
<keyword evidence="4 14" id="KW-0679">Respiratory chain</keyword>
<dbReference type="Proteomes" id="UP000284395">
    <property type="component" value="Unassembled WGS sequence"/>
</dbReference>
<dbReference type="EC" id="7.1.1.9" evidence="15"/>
<dbReference type="Pfam" id="PF02790">
    <property type="entry name" value="COX2_TM"/>
    <property type="match status" value="1"/>
</dbReference>
<keyword evidence="3 14" id="KW-0813">Transport</keyword>
<evidence type="ECO:0000256" key="17">
    <source>
        <dbReference type="SAM" id="Phobius"/>
    </source>
</evidence>
<evidence type="ECO:0000256" key="12">
    <source>
        <dbReference type="ARBA" id="ARBA00024688"/>
    </source>
</evidence>
<dbReference type="GO" id="GO:0004129">
    <property type="term" value="F:cytochrome-c oxidase activity"/>
    <property type="evidence" value="ECO:0007669"/>
    <property type="project" value="UniProtKB-EC"/>
</dbReference>
<dbReference type="PROSITE" id="PS50999">
    <property type="entry name" value="COX2_TM"/>
    <property type="match status" value="1"/>
</dbReference>
<reference evidence="20 21" key="1">
    <citation type="submission" date="2018-09" db="EMBL/GenBank/DDBJ databases">
        <title>Altererythrobacter spongiae sp. nov., isolated from a marine sponge.</title>
        <authorList>
            <person name="Zhuang L."/>
            <person name="Luo L."/>
        </authorList>
    </citation>
    <scope>NUCLEOTIDE SEQUENCE [LARGE SCALE GENOMIC DNA]</scope>
    <source>
        <strain evidence="20 21">HN-Y73</strain>
    </source>
</reference>
<feature type="domain" description="Cytochrome oxidase subunit II transmembrane region profile" evidence="19">
    <location>
        <begin position="74"/>
        <end position="170"/>
    </location>
</feature>
<dbReference type="PROSITE" id="PS00078">
    <property type="entry name" value="COX2"/>
    <property type="match status" value="1"/>
</dbReference>
<dbReference type="Gene3D" id="1.10.287.90">
    <property type="match status" value="1"/>
</dbReference>
<dbReference type="OrthoDB" id="9781261at2"/>
<organism evidence="20 21">
    <name type="scientific">Altericroceibacterium spongiae</name>
    <dbReference type="NCBI Taxonomy" id="2320269"/>
    <lineage>
        <taxon>Bacteria</taxon>
        <taxon>Pseudomonadati</taxon>
        <taxon>Pseudomonadota</taxon>
        <taxon>Alphaproteobacteria</taxon>
        <taxon>Sphingomonadales</taxon>
        <taxon>Erythrobacteraceae</taxon>
        <taxon>Altericroceibacterium</taxon>
    </lineage>
</organism>
<dbReference type="SUPFAM" id="SSF81464">
    <property type="entry name" value="Cytochrome c oxidase subunit II-like, transmembrane region"/>
    <property type="match status" value="1"/>
</dbReference>
<evidence type="ECO:0000256" key="3">
    <source>
        <dbReference type="ARBA" id="ARBA00022448"/>
    </source>
</evidence>
<dbReference type="AlphaFoldDB" id="A0A420EKX0"/>
<evidence type="ECO:0000259" key="19">
    <source>
        <dbReference type="PROSITE" id="PS50999"/>
    </source>
</evidence>
<evidence type="ECO:0000256" key="15">
    <source>
        <dbReference type="RuleBase" id="RU004024"/>
    </source>
</evidence>
<keyword evidence="21" id="KW-1185">Reference proteome</keyword>
<dbReference type="InterPro" id="IPR011759">
    <property type="entry name" value="Cyt_c_oxidase_su2_TM_dom"/>
</dbReference>
<dbReference type="PANTHER" id="PTHR22888:SF9">
    <property type="entry name" value="CYTOCHROME C OXIDASE SUBUNIT 2"/>
    <property type="match status" value="1"/>
</dbReference>
<keyword evidence="6 15" id="KW-0479">Metal-binding</keyword>
<dbReference type="PROSITE" id="PS50857">
    <property type="entry name" value="COX2_CUA"/>
    <property type="match status" value="1"/>
</dbReference>
<dbReference type="GO" id="GO:0016491">
    <property type="term" value="F:oxidoreductase activity"/>
    <property type="evidence" value="ECO:0007669"/>
    <property type="project" value="UniProtKB-KW"/>
</dbReference>
<dbReference type="InterPro" id="IPR002429">
    <property type="entry name" value="CcO_II-like_C"/>
</dbReference>
<keyword evidence="9 17" id="KW-1133">Transmembrane helix</keyword>
<keyword evidence="5 14" id="KW-0812">Transmembrane</keyword>
<comment type="function">
    <text evidence="12 15">Subunits I and II form the functional core of the enzyme complex. Electrons originating in cytochrome c are transferred via heme a and Cu(A) to the binuclear center formed by heme a3 and Cu(B).</text>
</comment>
<evidence type="ECO:0000256" key="13">
    <source>
        <dbReference type="ARBA" id="ARBA00047816"/>
    </source>
</evidence>
<feature type="region of interest" description="Disordered" evidence="16">
    <location>
        <begin position="36"/>
        <end position="59"/>
    </location>
</feature>
<feature type="region of interest" description="Disordered" evidence="16">
    <location>
        <begin position="312"/>
        <end position="355"/>
    </location>
</feature>
<evidence type="ECO:0000256" key="14">
    <source>
        <dbReference type="RuleBase" id="RU000456"/>
    </source>
</evidence>
<dbReference type="PRINTS" id="PR01166">
    <property type="entry name" value="CYCOXIDASEII"/>
</dbReference>